<evidence type="ECO:0000256" key="4">
    <source>
        <dbReference type="ARBA" id="ARBA00022989"/>
    </source>
</evidence>
<accession>D5EKP3</accession>
<dbReference type="OrthoDB" id="9770435at2"/>
<gene>
    <name evidence="8" type="ordered locus">Caka_1932</name>
</gene>
<dbReference type="PANTHER" id="PTHR14939:SF5">
    <property type="entry name" value="F-BOX ONLY PROTEIN 22"/>
    <property type="match status" value="1"/>
</dbReference>
<sequence length="402" mass="43375">MPILPNHAAVTHFPFPFSEAEIQRWSAQQRRELGGPATFALIFCSQEHVDDISDLIEIVQIYAHVPTVVGCSGVGLIANSDEIENDAGVSIALYRLPGTQAIAHHIPTSCFGTVDTPASFKRDLGSSLDQANAWMLFASSESIGHDSWLPAWNQATGGKVTIGGFASSPSENPQSHLFLNGQHYQDGAVALSLEGHVTIEPLLTQGCRPIGSPWIVTEAEHNLIHKIGNRPILEVLRDTLENMSDDDQQLAHGNIFIGLVLDEYKSSFGTGDFLVRNLAAIDPQTGAIAIATPPRIGQNLQFQIRDPHTAAIDMEELLKRKKARLQGRRIYGGCLCDCIGRGASLYGAPNQDVSAIQNALPGIPLSGIFCNGEFATVKQQTQLHGYAASLGLFVEKNESANP</sequence>
<dbReference type="EMBL" id="CP001998">
    <property type="protein sequence ID" value="ADE54950.1"/>
    <property type="molecule type" value="Genomic_DNA"/>
</dbReference>
<dbReference type="HOGENOM" id="CLU_055814_0_0_0"/>
<feature type="domain" description="FIST C-domain" evidence="7">
    <location>
        <begin position="232"/>
        <end position="377"/>
    </location>
</feature>
<dbReference type="InterPro" id="IPR019494">
    <property type="entry name" value="FIST_C"/>
</dbReference>
<evidence type="ECO:0008006" key="10">
    <source>
        <dbReference type="Google" id="ProtNLM"/>
    </source>
</evidence>
<protein>
    <recommendedName>
        <fullName evidence="10">FIST C domain protein</fullName>
    </recommendedName>
</protein>
<dbReference type="PANTHER" id="PTHR14939">
    <property type="entry name" value="F-BOX ONLY PROTEIN 22"/>
    <property type="match status" value="1"/>
</dbReference>
<dbReference type="Proteomes" id="UP000000925">
    <property type="component" value="Chromosome"/>
</dbReference>
<dbReference type="SMART" id="SM00897">
    <property type="entry name" value="FIST"/>
    <property type="match status" value="1"/>
</dbReference>
<dbReference type="InterPro" id="IPR016741">
    <property type="entry name" value="UCP018953"/>
</dbReference>
<evidence type="ECO:0000259" key="6">
    <source>
        <dbReference type="SMART" id="SM00897"/>
    </source>
</evidence>
<reference evidence="8 9" key="1">
    <citation type="journal article" date="2010" name="Stand. Genomic Sci.">
        <title>Complete genome sequence of Coraliomargarita akajimensis type strain (04OKA010-24).</title>
        <authorList>
            <person name="Mavromatis K."/>
            <person name="Abt B."/>
            <person name="Brambilla E."/>
            <person name="Lapidus A."/>
            <person name="Copeland A."/>
            <person name="Deshpande S."/>
            <person name="Nolan M."/>
            <person name="Lucas S."/>
            <person name="Tice H."/>
            <person name="Cheng J.F."/>
            <person name="Han C."/>
            <person name="Detter J.C."/>
            <person name="Woyke T."/>
            <person name="Goodwin L."/>
            <person name="Pitluck S."/>
            <person name="Held B."/>
            <person name="Brettin T."/>
            <person name="Tapia R."/>
            <person name="Ivanova N."/>
            <person name="Mikhailova N."/>
            <person name="Pati A."/>
            <person name="Liolios K."/>
            <person name="Chen A."/>
            <person name="Palaniappan K."/>
            <person name="Land M."/>
            <person name="Hauser L."/>
            <person name="Chang Y.J."/>
            <person name="Jeffries C.D."/>
            <person name="Rohde M."/>
            <person name="Goker M."/>
            <person name="Bristow J."/>
            <person name="Eisen J.A."/>
            <person name="Markowitz V."/>
            <person name="Hugenholtz P."/>
            <person name="Klenk H.P."/>
            <person name="Kyrpides N.C."/>
        </authorList>
    </citation>
    <scope>NUCLEOTIDE SEQUENCE [LARGE SCALE GENOMIC DNA]</scope>
    <source>
        <strain evidence="9">DSM 45221 / IAM 15411 / JCM 23193 / KCTC 12865</strain>
    </source>
</reference>
<dbReference type="RefSeq" id="WP_013043672.1">
    <property type="nucleotide sequence ID" value="NC_014008.1"/>
</dbReference>
<name>D5EKP3_CORAD</name>
<dbReference type="AlphaFoldDB" id="D5EKP3"/>
<dbReference type="PIRSF" id="PIRSF018953">
    <property type="entry name" value="UCP018953"/>
    <property type="match status" value="1"/>
</dbReference>
<dbReference type="STRING" id="583355.Caka_1932"/>
<evidence type="ECO:0000259" key="7">
    <source>
        <dbReference type="SMART" id="SM01204"/>
    </source>
</evidence>
<feature type="domain" description="FIST" evidence="6">
    <location>
        <begin position="36"/>
        <end position="231"/>
    </location>
</feature>
<keyword evidence="3" id="KW-0812">Transmembrane</keyword>
<evidence type="ECO:0000256" key="3">
    <source>
        <dbReference type="ARBA" id="ARBA00022692"/>
    </source>
</evidence>
<dbReference type="KEGG" id="caa:Caka_1932"/>
<dbReference type="SMART" id="SM01204">
    <property type="entry name" value="FIST_C"/>
    <property type="match status" value="1"/>
</dbReference>
<proteinExistence type="predicted"/>
<keyword evidence="9" id="KW-1185">Reference proteome</keyword>
<keyword evidence="5" id="KW-0472">Membrane</keyword>
<evidence type="ECO:0000256" key="1">
    <source>
        <dbReference type="ARBA" id="ARBA00004651"/>
    </source>
</evidence>
<evidence type="ECO:0000256" key="2">
    <source>
        <dbReference type="ARBA" id="ARBA00022475"/>
    </source>
</evidence>
<comment type="subcellular location">
    <subcellularLocation>
        <location evidence="1">Cell membrane</location>
        <topology evidence="1">Multi-pass membrane protein</topology>
    </subcellularLocation>
</comment>
<dbReference type="Pfam" id="PF08495">
    <property type="entry name" value="FIST"/>
    <property type="match status" value="1"/>
</dbReference>
<evidence type="ECO:0000313" key="9">
    <source>
        <dbReference type="Proteomes" id="UP000000925"/>
    </source>
</evidence>
<dbReference type="InterPro" id="IPR013702">
    <property type="entry name" value="FIST_domain_N"/>
</dbReference>
<evidence type="ECO:0000256" key="5">
    <source>
        <dbReference type="ARBA" id="ARBA00023136"/>
    </source>
</evidence>
<keyword evidence="4" id="KW-1133">Transmembrane helix</keyword>
<dbReference type="eggNOG" id="COG4398">
    <property type="taxonomic scope" value="Bacteria"/>
</dbReference>
<keyword evidence="2" id="KW-1003">Cell membrane</keyword>
<dbReference type="Pfam" id="PF10442">
    <property type="entry name" value="FIST_C"/>
    <property type="match status" value="1"/>
</dbReference>
<organism evidence="8 9">
    <name type="scientific">Coraliomargarita akajimensis (strain DSM 45221 / IAM 15411 / JCM 23193 / KCTC 12865 / 04OKA010-24)</name>
    <dbReference type="NCBI Taxonomy" id="583355"/>
    <lineage>
        <taxon>Bacteria</taxon>
        <taxon>Pseudomonadati</taxon>
        <taxon>Verrucomicrobiota</taxon>
        <taxon>Opitutia</taxon>
        <taxon>Puniceicoccales</taxon>
        <taxon>Coraliomargaritaceae</taxon>
        <taxon>Coraliomargarita</taxon>
    </lineage>
</organism>
<evidence type="ECO:0000313" key="8">
    <source>
        <dbReference type="EMBL" id="ADE54950.1"/>
    </source>
</evidence>
<dbReference type="GO" id="GO:0005886">
    <property type="term" value="C:plasma membrane"/>
    <property type="evidence" value="ECO:0007669"/>
    <property type="project" value="UniProtKB-SubCell"/>
</dbReference>